<dbReference type="PANTHER" id="PTHR42648:SF26">
    <property type="entry name" value="INTEGRASE CATALYTIC DOMAIN-CONTAINING PROTEIN"/>
    <property type="match status" value="1"/>
</dbReference>
<dbReference type="InterPro" id="IPR001584">
    <property type="entry name" value="Integrase_cat-core"/>
</dbReference>
<evidence type="ECO:0000259" key="2">
    <source>
        <dbReference type="PROSITE" id="PS50994"/>
    </source>
</evidence>
<dbReference type="GO" id="GO:0015074">
    <property type="term" value="P:DNA integration"/>
    <property type="evidence" value="ECO:0007669"/>
    <property type="project" value="InterPro"/>
</dbReference>
<sequence length="433" mass="48797">MSSHGPLAYLGVRVDGPVWHSRLGHPSSPILKFLLSTNKLSIAGTKTCTNFTCYSCPLGKSVKLPFQSSLSVTHAPLALIHSDVWSSSNKSVSGFQYYVLFVDNFSRYSWIFPMRLKSEVFSLYVKFKTLVENLFSTKIKALQTDGGGEYTSHIFHNFLVTHGIDHRISYPRHPEQNGLAERKHRHIVDTGLTLLAHASMPLAYWAEAMHTAVYLINRLPSKVLGLQSPSQILLHKEPNFAFLKIFGCACFPYLRPYNTNKLHLRSVKCVFLGYSLDHQGYRCLNLITNRVFLSRHVIFDEHCFPFQETKGPHAPISSSSSTDSAPPLQIFGSSRHSSPSATSRVRPSTTHSMVTRAQTGVRKPNPKYANHAFLASTNDLVEPTCFSQANKFQEWRTAMGEEFNAFQRAGTWVLVPPKPTLNVLPNKWVFRIK</sequence>
<feature type="compositionally biased region" description="Low complexity" evidence="1">
    <location>
        <begin position="333"/>
        <end position="343"/>
    </location>
</feature>
<dbReference type="Pfam" id="PF25597">
    <property type="entry name" value="SH3_retrovirus"/>
    <property type="match status" value="1"/>
</dbReference>
<feature type="region of interest" description="Disordered" evidence="1">
    <location>
        <begin position="314"/>
        <end position="358"/>
    </location>
</feature>
<dbReference type="Gene3D" id="3.30.420.10">
    <property type="entry name" value="Ribonuclease H-like superfamily/Ribonuclease H"/>
    <property type="match status" value="1"/>
</dbReference>
<name>A0AAD4WKH9_PRUDU</name>
<dbReference type="PANTHER" id="PTHR42648">
    <property type="entry name" value="TRANSPOSASE, PUTATIVE-RELATED"/>
    <property type="match status" value="1"/>
</dbReference>
<evidence type="ECO:0000256" key="1">
    <source>
        <dbReference type="SAM" id="MobiDB-lite"/>
    </source>
</evidence>
<accession>A0AAD4WKH9</accession>
<dbReference type="PROSITE" id="PS50994">
    <property type="entry name" value="INTEGRASE"/>
    <property type="match status" value="1"/>
</dbReference>
<dbReference type="AlphaFoldDB" id="A0AAD4WKH9"/>
<dbReference type="SUPFAM" id="SSF53098">
    <property type="entry name" value="Ribonuclease H-like"/>
    <property type="match status" value="1"/>
</dbReference>
<comment type="caution">
    <text evidence="3">The sequence shown here is derived from an EMBL/GenBank/DDBJ whole genome shotgun (WGS) entry which is preliminary data.</text>
</comment>
<evidence type="ECO:0000313" key="3">
    <source>
        <dbReference type="EMBL" id="KAI5345120.1"/>
    </source>
</evidence>
<keyword evidence="4" id="KW-1185">Reference proteome</keyword>
<evidence type="ECO:0000313" key="4">
    <source>
        <dbReference type="Proteomes" id="UP001054821"/>
    </source>
</evidence>
<dbReference type="InterPro" id="IPR039537">
    <property type="entry name" value="Retrotran_Ty1/copia-like"/>
</dbReference>
<reference evidence="3 4" key="1">
    <citation type="journal article" date="2022" name="G3 (Bethesda)">
        <title>Whole-genome sequence and methylome profiling of the almond [Prunus dulcis (Mill.) D.A. Webb] cultivar 'Nonpareil'.</title>
        <authorList>
            <person name="D'Amico-Willman K.M."/>
            <person name="Ouma W.Z."/>
            <person name="Meulia T."/>
            <person name="Sideli G.M."/>
            <person name="Gradziel T.M."/>
            <person name="Fresnedo-Ramirez J."/>
        </authorList>
    </citation>
    <scope>NUCLEOTIDE SEQUENCE [LARGE SCALE GENOMIC DNA]</scope>
    <source>
        <strain evidence="3">Clone GOH B32 T37-40</strain>
    </source>
</reference>
<dbReference type="InterPro" id="IPR036397">
    <property type="entry name" value="RNaseH_sf"/>
</dbReference>
<dbReference type="InterPro" id="IPR012337">
    <property type="entry name" value="RNaseH-like_sf"/>
</dbReference>
<dbReference type="Pfam" id="PF00665">
    <property type="entry name" value="rve"/>
    <property type="match status" value="1"/>
</dbReference>
<gene>
    <name evidence="3" type="ORF">L3X38_012997</name>
</gene>
<protein>
    <recommendedName>
        <fullName evidence="2">Integrase catalytic domain-containing protein</fullName>
    </recommendedName>
</protein>
<organism evidence="3 4">
    <name type="scientific">Prunus dulcis</name>
    <name type="common">Almond</name>
    <name type="synonym">Amygdalus dulcis</name>
    <dbReference type="NCBI Taxonomy" id="3755"/>
    <lineage>
        <taxon>Eukaryota</taxon>
        <taxon>Viridiplantae</taxon>
        <taxon>Streptophyta</taxon>
        <taxon>Embryophyta</taxon>
        <taxon>Tracheophyta</taxon>
        <taxon>Spermatophyta</taxon>
        <taxon>Magnoliopsida</taxon>
        <taxon>eudicotyledons</taxon>
        <taxon>Gunneridae</taxon>
        <taxon>Pentapetalae</taxon>
        <taxon>rosids</taxon>
        <taxon>fabids</taxon>
        <taxon>Rosales</taxon>
        <taxon>Rosaceae</taxon>
        <taxon>Amygdaloideae</taxon>
        <taxon>Amygdaleae</taxon>
        <taxon>Prunus</taxon>
    </lineage>
</organism>
<dbReference type="Pfam" id="PF13976">
    <property type="entry name" value="gag_pre-integrs"/>
    <property type="match status" value="1"/>
</dbReference>
<feature type="domain" description="Integrase catalytic" evidence="2">
    <location>
        <begin position="72"/>
        <end position="237"/>
    </location>
</feature>
<dbReference type="Proteomes" id="UP001054821">
    <property type="component" value="Chromosome 2"/>
</dbReference>
<dbReference type="InterPro" id="IPR025724">
    <property type="entry name" value="GAG-pre-integrase_dom"/>
</dbReference>
<proteinExistence type="predicted"/>
<dbReference type="InterPro" id="IPR057670">
    <property type="entry name" value="SH3_retrovirus"/>
</dbReference>
<dbReference type="EMBL" id="JAJFAZ020000002">
    <property type="protein sequence ID" value="KAI5345120.1"/>
    <property type="molecule type" value="Genomic_DNA"/>
</dbReference>
<feature type="compositionally biased region" description="Polar residues" evidence="1">
    <location>
        <begin position="345"/>
        <end position="358"/>
    </location>
</feature>
<dbReference type="GO" id="GO:0003676">
    <property type="term" value="F:nucleic acid binding"/>
    <property type="evidence" value="ECO:0007669"/>
    <property type="project" value="InterPro"/>
</dbReference>